<feature type="domain" description="HPr" evidence="1">
    <location>
        <begin position="1"/>
        <end position="83"/>
    </location>
</feature>
<dbReference type="InterPro" id="IPR000032">
    <property type="entry name" value="HPr-like"/>
</dbReference>
<dbReference type="Proteomes" id="UP001197974">
    <property type="component" value="Chromosome"/>
</dbReference>
<accession>A0ABY9JWQ5</accession>
<dbReference type="SUPFAM" id="SSF55594">
    <property type="entry name" value="HPr-like"/>
    <property type="match status" value="1"/>
</dbReference>
<evidence type="ECO:0000313" key="2">
    <source>
        <dbReference type="EMBL" id="WLR43837.1"/>
    </source>
</evidence>
<protein>
    <submittedName>
        <fullName evidence="2">HPr family phosphocarrier protein</fullName>
    </submittedName>
</protein>
<dbReference type="Gene3D" id="3.30.1340.10">
    <property type="entry name" value="HPr-like"/>
    <property type="match status" value="1"/>
</dbReference>
<keyword evidence="3" id="KW-1185">Reference proteome</keyword>
<sequence>MKVQIKQPVFAETASLFVQTANLYSETILVKKEHWVVDAKSLLGILALSLQNGDIIEFMTESENDKLPDLTKLTELPFIEVIG</sequence>
<dbReference type="PROSITE" id="PS51350">
    <property type="entry name" value="PTS_HPR_DOM"/>
    <property type="match status" value="1"/>
</dbReference>
<proteinExistence type="predicted"/>
<evidence type="ECO:0000259" key="1">
    <source>
        <dbReference type="PROSITE" id="PS51350"/>
    </source>
</evidence>
<dbReference type="RefSeq" id="WP_226538654.1">
    <property type="nucleotide sequence ID" value="NZ_CP129013.1"/>
</dbReference>
<name>A0ABY9JWQ5_9BACI</name>
<dbReference type="Pfam" id="PF00381">
    <property type="entry name" value="PTS-HPr"/>
    <property type="match status" value="1"/>
</dbReference>
<gene>
    <name evidence="2" type="ORF">LC087_06870</name>
</gene>
<dbReference type="InterPro" id="IPR035895">
    <property type="entry name" value="HPr-like_sf"/>
</dbReference>
<evidence type="ECO:0000313" key="3">
    <source>
        <dbReference type="Proteomes" id="UP001197974"/>
    </source>
</evidence>
<dbReference type="EMBL" id="CP129013">
    <property type="protein sequence ID" value="WLR43837.1"/>
    <property type="molecule type" value="Genomic_DNA"/>
</dbReference>
<organism evidence="2 3">
    <name type="scientific">Bacillus carboniphilus</name>
    <dbReference type="NCBI Taxonomy" id="86663"/>
    <lineage>
        <taxon>Bacteria</taxon>
        <taxon>Bacillati</taxon>
        <taxon>Bacillota</taxon>
        <taxon>Bacilli</taxon>
        <taxon>Bacillales</taxon>
        <taxon>Bacillaceae</taxon>
        <taxon>Bacillus</taxon>
    </lineage>
</organism>
<reference evidence="2 3" key="1">
    <citation type="submission" date="2023-06" db="EMBL/GenBank/DDBJ databases">
        <title>Five Gram-positive bacteria isolated from mangrove sediments in Shenzhen, Guangdong, China.</title>
        <authorList>
            <person name="Yu S."/>
            <person name="Zheng W."/>
            <person name="Huang Y."/>
        </authorList>
    </citation>
    <scope>NUCLEOTIDE SEQUENCE [LARGE SCALE GENOMIC DNA]</scope>
    <source>
        <strain evidence="2 3">SaN35-3</strain>
    </source>
</reference>